<keyword evidence="8" id="KW-1185">Reference proteome</keyword>
<reference evidence="7 8" key="1">
    <citation type="submission" date="2018-08" db="EMBL/GenBank/DDBJ databases">
        <title>Sequencing the genomes of 1000 actinobacteria strains.</title>
        <authorList>
            <person name="Klenk H.-P."/>
        </authorList>
    </citation>
    <scope>NUCLEOTIDE SEQUENCE [LARGE SCALE GENOMIC DNA]</scope>
    <source>
        <strain evidence="7 8">DSM 43927</strain>
    </source>
</reference>
<proteinExistence type="inferred from homology"/>
<dbReference type="Proteomes" id="UP000256661">
    <property type="component" value="Unassembled WGS sequence"/>
</dbReference>
<dbReference type="PANTHER" id="PTHR32114:SF2">
    <property type="entry name" value="ABC TRANSPORTER ABCH.3"/>
    <property type="match status" value="1"/>
</dbReference>
<dbReference type="PANTHER" id="PTHR32114">
    <property type="entry name" value="ABC TRANSPORTER ABCH.3"/>
    <property type="match status" value="1"/>
</dbReference>
<keyword evidence="4" id="KW-0175">Coiled coil</keyword>
<evidence type="ECO:0000313" key="8">
    <source>
        <dbReference type="Proteomes" id="UP000256661"/>
    </source>
</evidence>
<evidence type="ECO:0000256" key="4">
    <source>
        <dbReference type="SAM" id="Coils"/>
    </source>
</evidence>
<dbReference type="AlphaFoldDB" id="A0A3D9SGR7"/>
<dbReference type="RefSeq" id="WP_116020952.1">
    <property type="nucleotide sequence ID" value="NZ_QTTT01000001.1"/>
</dbReference>
<accession>A0A3D9SGR7</accession>
<organism evidence="7 8">
    <name type="scientific">Thermomonospora umbrina</name>
    <dbReference type="NCBI Taxonomy" id="111806"/>
    <lineage>
        <taxon>Bacteria</taxon>
        <taxon>Bacillati</taxon>
        <taxon>Actinomycetota</taxon>
        <taxon>Actinomycetes</taxon>
        <taxon>Streptosporangiales</taxon>
        <taxon>Thermomonosporaceae</taxon>
        <taxon>Thermomonospora</taxon>
    </lineage>
</organism>
<feature type="region of interest" description="Disordered" evidence="5">
    <location>
        <begin position="528"/>
        <end position="568"/>
    </location>
</feature>
<keyword evidence="7" id="KW-0378">Hydrolase</keyword>
<dbReference type="OrthoDB" id="9795626at2"/>
<gene>
    <name evidence="7" type="ORF">DFJ69_0473</name>
</gene>
<keyword evidence="7" id="KW-0269">Exonuclease</keyword>
<dbReference type="GO" id="GO:0006302">
    <property type="term" value="P:double-strand break repair"/>
    <property type="evidence" value="ECO:0007669"/>
    <property type="project" value="InterPro"/>
</dbReference>
<protein>
    <recommendedName>
        <fullName evidence="3">Nuclease SbcCD subunit C</fullName>
    </recommendedName>
</protein>
<evidence type="ECO:0000259" key="6">
    <source>
        <dbReference type="Pfam" id="PF13476"/>
    </source>
</evidence>
<comment type="similarity">
    <text evidence="1">Belongs to the SMC family. SbcC subfamily.</text>
</comment>
<comment type="caution">
    <text evidence="7">The sequence shown here is derived from an EMBL/GenBank/DDBJ whole genome shotgun (WGS) entry which is preliminary data.</text>
</comment>
<evidence type="ECO:0000256" key="2">
    <source>
        <dbReference type="ARBA" id="ARBA00011322"/>
    </source>
</evidence>
<dbReference type="InterPro" id="IPR038729">
    <property type="entry name" value="Rad50/SbcC_AAA"/>
</dbReference>
<evidence type="ECO:0000256" key="5">
    <source>
        <dbReference type="SAM" id="MobiDB-lite"/>
    </source>
</evidence>
<comment type="subunit">
    <text evidence="2">Heterodimer of SbcC and SbcD.</text>
</comment>
<dbReference type="Pfam" id="PF13558">
    <property type="entry name" value="SbcC_Walker_B"/>
    <property type="match status" value="1"/>
</dbReference>
<feature type="coiled-coil region" evidence="4">
    <location>
        <begin position="374"/>
        <end position="408"/>
    </location>
</feature>
<evidence type="ECO:0000256" key="1">
    <source>
        <dbReference type="ARBA" id="ARBA00006930"/>
    </source>
</evidence>
<keyword evidence="7" id="KW-0540">Nuclease</keyword>
<feature type="compositionally biased region" description="Basic and acidic residues" evidence="5">
    <location>
        <begin position="551"/>
        <end position="568"/>
    </location>
</feature>
<sequence>MRLHRLEITAFGPFSGTETIDFERLSNAGLFLIHGQTGAGKTSVLDAVCFALYGRVPGVRAHADGLHSHHAAPGEAPQVVLETTLRGRRFRFTRSPAWERPKLRGAGTTRENARVVVEESDHGRWTPLSTRIDEVQDLVKALMGMNAEQFCQVALLPQGEFAAFLRAGAEERRKVLERLFAAEIYARVERWLVDGRTDTRREVQELRSTAESAADRIAEVAGTVRPGAAGPVPRPRRAEPADEPLEPVEFLLPWSIEAAGQAATVESVAAALDAECARELTRAGEAADRGRTLADRRRRRAEALRRRADLAERAGERAESAARLDAASRADRVAPLIEAAETRARQDERLRRRAVEARTAVGAMVPAAFPDEVLDKAERDRRDEAAGLERLREDAARERRMAAEAARIARDAEHLELREAELSARLEELPGRVEEGRAELNALRVRVAGRPGAEAAVEDLVRRVEAARRRETVAPALAAAEDAYRTAVDHAQEALDRLQALRQDRLDGMAASLASELVAGEPCLVCGSPDHPAPAAPRADTPTPEDEEDAQADHERAQERREDGKARRAELRAELDGLLEVTEEPLDALTEALAEAQTSLAALAADAALLDDLERRLAQTELELTQAREGRETLLRELTGARTRHDELTAEAARLRASLDEARGEDATLEARIDRLTGEADALRAASDALRESATAGEELRAARDAVDGAASAAGFQGVDDVRAHALDPASQEALRRRLRAFDDEDAAVRALLEDPDLTAAAEEPAPDLVALQDALDLARRDARAASSALDRARQRRERLAALHAELEAAVAAWRPAAERHAVVARLAGLASGNHPDNHRQMQLSAYVLAARLEQVVAAANERLARMSAGRYALEHTTERAAADTGRRKGTGGLGLRVADAWTGQSRDPATLSGGESFITSLALALGLADVVTGESAGGAEIGTLFVDEGFGTLDADTLDEVMDVLDGLRDGGRAVGVVSHVAELRTRIPAQLRIRKERTGSTAAVTV</sequence>
<feature type="coiled-coil region" evidence="4">
    <location>
        <begin position="294"/>
        <end position="321"/>
    </location>
</feature>
<evidence type="ECO:0000256" key="3">
    <source>
        <dbReference type="ARBA" id="ARBA00013368"/>
    </source>
</evidence>
<dbReference type="InterPro" id="IPR027417">
    <property type="entry name" value="P-loop_NTPase"/>
</dbReference>
<dbReference type="SUPFAM" id="SSF52540">
    <property type="entry name" value="P-loop containing nucleoside triphosphate hydrolases"/>
    <property type="match status" value="1"/>
</dbReference>
<feature type="coiled-coil region" evidence="4">
    <location>
        <begin position="776"/>
        <end position="810"/>
    </location>
</feature>
<dbReference type="Pfam" id="PF13476">
    <property type="entry name" value="AAA_23"/>
    <property type="match status" value="1"/>
</dbReference>
<evidence type="ECO:0000313" key="7">
    <source>
        <dbReference type="EMBL" id="REE95092.1"/>
    </source>
</evidence>
<feature type="domain" description="Rad50/SbcC-type AAA" evidence="6">
    <location>
        <begin position="5"/>
        <end position="183"/>
    </location>
</feature>
<name>A0A3D9SGR7_9ACTN</name>
<dbReference type="EMBL" id="QTTT01000001">
    <property type="protein sequence ID" value="REE95092.1"/>
    <property type="molecule type" value="Genomic_DNA"/>
</dbReference>
<dbReference type="GO" id="GO:0016887">
    <property type="term" value="F:ATP hydrolysis activity"/>
    <property type="evidence" value="ECO:0007669"/>
    <property type="project" value="InterPro"/>
</dbReference>
<dbReference type="Gene3D" id="3.40.50.300">
    <property type="entry name" value="P-loop containing nucleotide triphosphate hydrolases"/>
    <property type="match status" value="2"/>
</dbReference>
<dbReference type="GO" id="GO:0004527">
    <property type="term" value="F:exonuclease activity"/>
    <property type="evidence" value="ECO:0007669"/>
    <property type="project" value="UniProtKB-KW"/>
</dbReference>